<dbReference type="Pfam" id="PF00651">
    <property type="entry name" value="BTB"/>
    <property type="match status" value="1"/>
</dbReference>
<dbReference type="Pfam" id="PF12001">
    <property type="entry name" value="DUF3496"/>
    <property type="match status" value="1"/>
</dbReference>
<evidence type="ECO:0000313" key="2">
    <source>
        <dbReference type="EMBL" id="KFO22065.1"/>
    </source>
</evidence>
<gene>
    <name evidence="2" type="ORF">H920_16545</name>
</gene>
<protein>
    <submittedName>
        <fullName evidence="2">Speckle-type POZ protein</fullName>
    </submittedName>
</protein>
<dbReference type="EMBL" id="KN124167">
    <property type="protein sequence ID" value="KFO22065.1"/>
    <property type="molecule type" value="Genomic_DNA"/>
</dbReference>
<name>A0A091CW98_FUKDA</name>
<organism evidence="2 3">
    <name type="scientific">Fukomys damarensis</name>
    <name type="common">Damaraland mole rat</name>
    <name type="synonym">Cryptomys damarensis</name>
    <dbReference type="NCBI Taxonomy" id="885580"/>
    <lineage>
        <taxon>Eukaryota</taxon>
        <taxon>Metazoa</taxon>
        <taxon>Chordata</taxon>
        <taxon>Craniata</taxon>
        <taxon>Vertebrata</taxon>
        <taxon>Euteleostomi</taxon>
        <taxon>Mammalia</taxon>
        <taxon>Eutheria</taxon>
        <taxon>Euarchontoglires</taxon>
        <taxon>Glires</taxon>
        <taxon>Rodentia</taxon>
        <taxon>Hystricomorpha</taxon>
        <taxon>Bathyergidae</taxon>
        <taxon>Fukomys</taxon>
    </lineage>
</organism>
<sequence length="311" mass="35638">MTKAKLNEQENGDFCFHGDFESNELDIPFNMLIHKAGVASQENLEQLRETNNASMRSQMELRIKDLESQVYKMKIQENSTKVQLETYKQLYLAEFNTINVLFSKLNKAYDKLEVVQTKHLLDKRQHRTLLITLSTRPVIQYPCGSNLDHSLAFQSRFLPQPSNNSVLRNVTEEFQAHKAILAAHSPVFNTMFKQESIKNRVEINNMEPEVFKEMICFIYTRKATNPHRMMHDLLAAADKYHLEHMKVMCEETLCSNLSTENAVEILILADLHSVHQLKTQALDFIHSLSCFPCPGDLQVEVPGGDLPSLGG</sequence>
<evidence type="ECO:0000259" key="1">
    <source>
        <dbReference type="PROSITE" id="PS50097"/>
    </source>
</evidence>
<evidence type="ECO:0000313" key="3">
    <source>
        <dbReference type="Proteomes" id="UP000028990"/>
    </source>
</evidence>
<reference evidence="2 3" key="1">
    <citation type="submission" date="2013-11" db="EMBL/GenBank/DDBJ databases">
        <title>The Damaraland mole rat (Fukomys damarensis) genome and evolution of African mole rats.</title>
        <authorList>
            <person name="Gladyshev V.N."/>
            <person name="Fang X."/>
        </authorList>
    </citation>
    <scope>NUCLEOTIDE SEQUENCE [LARGE SCALE GENOMIC DNA]</scope>
    <source>
        <tissue evidence="2">Liver</tissue>
    </source>
</reference>
<keyword evidence="3" id="KW-1185">Reference proteome</keyword>
<feature type="domain" description="BTB" evidence="1">
    <location>
        <begin position="163"/>
        <end position="227"/>
    </location>
</feature>
<dbReference type="Proteomes" id="UP000028990">
    <property type="component" value="Unassembled WGS sequence"/>
</dbReference>
<dbReference type="InterPro" id="IPR011333">
    <property type="entry name" value="SKP1/BTB/POZ_sf"/>
</dbReference>
<accession>A0A091CW98</accession>
<dbReference type="SMART" id="SM00225">
    <property type="entry name" value="BTB"/>
    <property type="match status" value="1"/>
</dbReference>
<proteinExistence type="predicted"/>
<dbReference type="PROSITE" id="PS50097">
    <property type="entry name" value="BTB"/>
    <property type="match status" value="1"/>
</dbReference>
<dbReference type="Gene3D" id="3.30.710.10">
    <property type="entry name" value="Potassium Channel Kv1.1, Chain A"/>
    <property type="match status" value="1"/>
</dbReference>
<dbReference type="PANTHER" id="PTHR24413">
    <property type="entry name" value="SPECKLE-TYPE POZ PROTEIN"/>
    <property type="match status" value="1"/>
</dbReference>
<dbReference type="Gene3D" id="6.10.250.3030">
    <property type="match status" value="1"/>
</dbReference>
<dbReference type="AlphaFoldDB" id="A0A091CW98"/>
<dbReference type="InterPro" id="IPR021885">
    <property type="entry name" value="DUF3496"/>
</dbReference>
<dbReference type="SUPFAM" id="SSF54695">
    <property type="entry name" value="POZ domain"/>
    <property type="match status" value="1"/>
</dbReference>
<dbReference type="InterPro" id="IPR000210">
    <property type="entry name" value="BTB/POZ_dom"/>
</dbReference>